<reference evidence="2" key="1">
    <citation type="journal article" date="2015" name="Nature">
        <title>Complex archaea that bridge the gap between prokaryotes and eukaryotes.</title>
        <authorList>
            <person name="Spang A."/>
            <person name="Saw J.H."/>
            <person name="Jorgensen S.L."/>
            <person name="Zaremba-Niedzwiedzka K."/>
            <person name="Martijn J."/>
            <person name="Lind A.E."/>
            <person name="van Eijk R."/>
            <person name="Schleper C."/>
            <person name="Guy L."/>
            <person name="Ettema T.J."/>
        </authorList>
    </citation>
    <scope>NUCLEOTIDE SEQUENCE</scope>
</reference>
<feature type="compositionally biased region" description="Polar residues" evidence="1">
    <location>
        <begin position="1"/>
        <end position="14"/>
    </location>
</feature>
<protein>
    <recommendedName>
        <fullName evidence="3">Phage gp6-like head-tail connector protein</fullName>
    </recommendedName>
</protein>
<feature type="region of interest" description="Disordered" evidence="1">
    <location>
        <begin position="1"/>
        <end position="24"/>
    </location>
</feature>
<dbReference type="Gene3D" id="1.10.3230.30">
    <property type="entry name" value="Phage gp6-like head-tail connector protein"/>
    <property type="match status" value="1"/>
</dbReference>
<proteinExistence type="predicted"/>
<dbReference type="InterPro" id="IPR011738">
    <property type="entry name" value="Phage_CHP"/>
</dbReference>
<evidence type="ECO:0008006" key="3">
    <source>
        <dbReference type="Google" id="ProtNLM"/>
    </source>
</evidence>
<dbReference type="NCBIfam" id="TIGR02215">
    <property type="entry name" value="phage_chp_gp8"/>
    <property type="match status" value="1"/>
</dbReference>
<comment type="caution">
    <text evidence="2">The sequence shown here is derived from an EMBL/GenBank/DDBJ whole genome shotgun (WGS) entry which is preliminary data.</text>
</comment>
<evidence type="ECO:0000313" key="2">
    <source>
        <dbReference type="EMBL" id="KKN79781.1"/>
    </source>
</evidence>
<accession>A0A0F9W2A4</accession>
<dbReference type="AlphaFoldDB" id="A0A0F9W2A4"/>
<gene>
    <name evidence="2" type="ORF">LCGC14_0336360</name>
</gene>
<dbReference type="EMBL" id="LAZR01000242">
    <property type="protein sequence ID" value="KKN79781.1"/>
    <property type="molecule type" value="Genomic_DNA"/>
</dbReference>
<name>A0A0F9W2A4_9ZZZZ</name>
<sequence>MTVWIQRSSNTSRTQPDDEPVTVDEVKSDLKMRGINDYDGHIKPLIQAATQYVEEQRLWKALLTQTCIDKFDDFGGEFELAWEPVQSITSITYQDTDNATQTLATSVYELATRNGAGIVRLKFDQVWPVALSHPDSITMTYVAGFGDDAADVPVSIRQAIRVLAGDWQLNPDGDTRIPIQVDGLLSGQAAMRILA</sequence>
<evidence type="ECO:0000256" key="1">
    <source>
        <dbReference type="SAM" id="MobiDB-lite"/>
    </source>
</evidence>
<organism evidence="2">
    <name type="scientific">marine sediment metagenome</name>
    <dbReference type="NCBI Taxonomy" id="412755"/>
    <lineage>
        <taxon>unclassified sequences</taxon>
        <taxon>metagenomes</taxon>
        <taxon>ecological metagenomes</taxon>
    </lineage>
</organism>